<proteinExistence type="predicted"/>
<protein>
    <recommendedName>
        <fullName evidence="3">Phosphatidate cytidylyltransferase</fullName>
    </recommendedName>
</protein>
<name>X0ZW51_9ZZZZ</name>
<evidence type="ECO:0008006" key="3">
    <source>
        <dbReference type="Google" id="ProtNLM"/>
    </source>
</evidence>
<evidence type="ECO:0000313" key="2">
    <source>
        <dbReference type="EMBL" id="GAG64718.1"/>
    </source>
</evidence>
<sequence>PHIYLITGMIFTYMLYMVGLIHILAFFTGVLVACLSDAAAALIGRKYGKHKVIVRSKDTKSLEGFLAGMIVAYIIGIIIIGPIYAIIGVVIFFITDYYPIYTADNVLNPILIPIGIQLFILLLVPLGLPVGWFP</sequence>
<organism evidence="2">
    <name type="scientific">marine sediment metagenome</name>
    <dbReference type="NCBI Taxonomy" id="412755"/>
    <lineage>
        <taxon>unclassified sequences</taxon>
        <taxon>metagenomes</taxon>
        <taxon>ecological metagenomes</taxon>
    </lineage>
</organism>
<feature type="transmembrane region" description="Helical" evidence="1">
    <location>
        <begin position="65"/>
        <end position="94"/>
    </location>
</feature>
<accession>X0ZW51</accession>
<feature type="transmembrane region" description="Helical" evidence="1">
    <location>
        <begin position="114"/>
        <end position="133"/>
    </location>
</feature>
<gene>
    <name evidence="2" type="ORF">S01H4_12538</name>
</gene>
<comment type="caution">
    <text evidence="2">The sequence shown here is derived from an EMBL/GenBank/DDBJ whole genome shotgun (WGS) entry which is preliminary data.</text>
</comment>
<feature type="transmembrane region" description="Helical" evidence="1">
    <location>
        <begin position="20"/>
        <end position="44"/>
    </location>
</feature>
<dbReference type="Pfam" id="PF01148">
    <property type="entry name" value="CTP_transf_1"/>
    <property type="match status" value="1"/>
</dbReference>
<keyword evidence="1" id="KW-0472">Membrane</keyword>
<dbReference type="EMBL" id="BART01005351">
    <property type="protein sequence ID" value="GAG64718.1"/>
    <property type="molecule type" value="Genomic_DNA"/>
</dbReference>
<reference evidence="2" key="1">
    <citation type="journal article" date="2014" name="Front. Microbiol.">
        <title>High frequency of phylogenetically diverse reductive dehalogenase-homologous genes in deep subseafloor sedimentary metagenomes.</title>
        <authorList>
            <person name="Kawai M."/>
            <person name="Futagami T."/>
            <person name="Toyoda A."/>
            <person name="Takaki Y."/>
            <person name="Nishi S."/>
            <person name="Hori S."/>
            <person name="Arai W."/>
            <person name="Tsubouchi T."/>
            <person name="Morono Y."/>
            <person name="Uchiyama I."/>
            <person name="Ito T."/>
            <person name="Fujiyama A."/>
            <person name="Inagaki F."/>
            <person name="Takami H."/>
        </authorList>
    </citation>
    <scope>NUCLEOTIDE SEQUENCE</scope>
    <source>
        <strain evidence="2">Expedition CK06-06</strain>
    </source>
</reference>
<dbReference type="AlphaFoldDB" id="X0ZW51"/>
<evidence type="ECO:0000256" key="1">
    <source>
        <dbReference type="SAM" id="Phobius"/>
    </source>
</evidence>
<feature type="non-terminal residue" evidence="2">
    <location>
        <position position="1"/>
    </location>
</feature>
<keyword evidence="1" id="KW-1133">Transmembrane helix</keyword>
<keyword evidence="1" id="KW-0812">Transmembrane</keyword>